<reference evidence="2" key="1">
    <citation type="journal article" date="2019" name="Curr. Biol.">
        <title>Genome Sequence of Striga asiatica Provides Insight into the Evolution of Plant Parasitism.</title>
        <authorList>
            <person name="Yoshida S."/>
            <person name="Kim S."/>
            <person name="Wafula E.K."/>
            <person name="Tanskanen J."/>
            <person name="Kim Y.M."/>
            <person name="Honaas L."/>
            <person name="Yang Z."/>
            <person name="Spallek T."/>
            <person name="Conn C.E."/>
            <person name="Ichihashi Y."/>
            <person name="Cheong K."/>
            <person name="Cui S."/>
            <person name="Der J.P."/>
            <person name="Gundlach H."/>
            <person name="Jiao Y."/>
            <person name="Hori C."/>
            <person name="Ishida J.K."/>
            <person name="Kasahara H."/>
            <person name="Kiba T."/>
            <person name="Kim M.S."/>
            <person name="Koo N."/>
            <person name="Laohavisit A."/>
            <person name="Lee Y.H."/>
            <person name="Lumba S."/>
            <person name="McCourt P."/>
            <person name="Mortimer J.C."/>
            <person name="Mutuku J.M."/>
            <person name="Nomura T."/>
            <person name="Sasaki-Sekimoto Y."/>
            <person name="Seto Y."/>
            <person name="Wang Y."/>
            <person name="Wakatake T."/>
            <person name="Sakakibara H."/>
            <person name="Demura T."/>
            <person name="Yamaguchi S."/>
            <person name="Yoneyama K."/>
            <person name="Manabe R.I."/>
            <person name="Nelson D.C."/>
            <person name="Schulman A.H."/>
            <person name="Timko M.P."/>
            <person name="dePamphilis C.W."/>
            <person name="Choi D."/>
            <person name="Shirasu K."/>
        </authorList>
    </citation>
    <scope>NUCLEOTIDE SEQUENCE [LARGE SCALE GENOMIC DNA]</scope>
    <source>
        <strain evidence="2">cv. UVA1</strain>
    </source>
</reference>
<name>A0A5A7PWH8_STRAF</name>
<comment type="caution">
    <text evidence="1">The sequence shown here is derived from an EMBL/GenBank/DDBJ whole genome shotgun (WGS) entry which is preliminary data.</text>
</comment>
<organism evidence="1 2">
    <name type="scientific">Striga asiatica</name>
    <name type="common">Asiatic witchweed</name>
    <name type="synonym">Buchnera asiatica</name>
    <dbReference type="NCBI Taxonomy" id="4170"/>
    <lineage>
        <taxon>Eukaryota</taxon>
        <taxon>Viridiplantae</taxon>
        <taxon>Streptophyta</taxon>
        <taxon>Embryophyta</taxon>
        <taxon>Tracheophyta</taxon>
        <taxon>Spermatophyta</taxon>
        <taxon>Magnoliopsida</taxon>
        <taxon>eudicotyledons</taxon>
        <taxon>Gunneridae</taxon>
        <taxon>Pentapetalae</taxon>
        <taxon>asterids</taxon>
        <taxon>lamiids</taxon>
        <taxon>Lamiales</taxon>
        <taxon>Orobanchaceae</taxon>
        <taxon>Buchnereae</taxon>
        <taxon>Striga</taxon>
    </lineage>
</organism>
<dbReference type="AlphaFoldDB" id="A0A5A7PWH8"/>
<proteinExistence type="predicted"/>
<sequence>MIGINFNITEILCSLQNKSTGELSFITSFMNFGGSMGNESFHKPPGKGTNERLFVGLISGLMLFSGRLAAKTPNELLVWEECYYETVSCSWLSGDLNPENSFHDYSPSWVSSETCNLQSSVRAGDKVHLHANKMMIDNQVHVVGEGIWEEQKYIATITIRKWREDEEVYFLPAAGCSCYYANFLGVKEQVL</sequence>
<evidence type="ECO:0000313" key="2">
    <source>
        <dbReference type="Proteomes" id="UP000325081"/>
    </source>
</evidence>
<evidence type="ECO:0000313" key="1">
    <source>
        <dbReference type="EMBL" id="GER37021.1"/>
    </source>
</evidence>
<accession>A0A5A7PWH8</accession>
<dbReference type="Proteomes" id="UP000325081">
    <property type="component" value="Unassembled WGS sequence"/>
</dbReference>
<feature type="non-terminal residue" evidence="1">
    <location>
        <position position="191"/>
    </location>
</feature>
<gene>
    <name evidence="1" type="ORF">STAS_13409</name>
</gene>
<protein>
    <submittedName>
        <fullName evidence="1">Mannose-P-dolichol utilization defect 1 protein</fullName>
    </submittedName>
</protein>
<keyword evidence="2" id="KW-1185">Reference proteome</keyword>
<dbReference type="EMBL" id="BKCP01005272">
    <property type="protein sequence ID" value="GER37021.1"/>
    <property type="molecule type" value="Genomic_DNA"/>
</dbReference>